<dbReference type="EMBL" id="ML993925">
    <property type="protein sequence ID" value="KAF2202762.1"/>
    <property type="molecule type" value="Genomic_DNA"/>
</dbReference>
<dbReference type="AlphaFoldDB" id="A0A9P4MU66"/>
<protein>
    <submittedName>
        <fullName evidence="1">Uncharacterized protein</fullName>
    </submittedName>
</protein>
<organism evidence="1 2">
    <name type="scientific">Delitschia confertaspora ATCC 74209</name>
    <dbReference type="NCBI Taxonomy" id="1513339"/>
    <lineage>
        <taxon>Eukaryota</taxon>
        <taxon>Fungi</taxon>
        <taxon>Dikarya</taxon>
        <taxon>Ascomycota</taxon>
        <taxon>Pezizomycotina</taxon>
        <taxon>Dothideomycetes</taxon>
        <taxon>Pleosporomycetidae</taxon>
        <taxon>Pleosporales</taxon>
        <taxon>Delitschiaceae</taxon>
        <taxon>Delitschia</taxon>
    </lineage>
</organism>
<proteinExistence type="predicted"/>
<accession>A0A9P4MU66</accession>
<sequence>MPSPTEGDIFAGSSYPTTKPTFWSRFHGFEDDPTVGLENVFKRLAIHQGWSTKSKRHHRAEAFEAEFGNRLGTQSTLESWQKLCVIVGIQPVPPSIKKCKKALKGKHVNIVNLINHCRNPDKFSLKKFASYAEFQNYTKRGHIFPKAAAKRNAFLKELLRVIY</sequence>
<dbReference type="PANTHER" id="PTHR38846">
    <property type="entry name" value="C3H1-TYPE DOMAIN-CONTAINING PROTEIN"/>
    <property type="match status" value="1"/>
</dbReference>
<evidence type="ECO:0000313" key="2">
    <source>
        <dbReference type="Proteomes" id="UP000799536"/>
    </source>
</evidence>
<evidence type="ECO:0000313" key="1">
    <source>
        <dbReference type="EMBL" id="KAF2202762.1"/>
    </source>
</evidence>
<dbReference type="OrthoDB" id="6105938at2759"/>
<name>A0A9P4MU66_9PLEO</name>
<reference evidence="1" key="1">
    <citation type="journal article" date="2020" name="Stud. Mycol.">
        <title>101 Dothideomycetes genomes: a test case for predicting lifestyles and emergence of pathogens.</title>
        <authorList>
            <person name="Haridas S."/>
            <person name="Albert R."/>
            <person name="Binder M."/>
            <person name="Bloem J."/>
            <person name="Labutti K."/>
            <person name="Salamov A."/>
            <person name="Andreopoulos B."/>
            <person name="Baker S."/>
            <person name="Barry K."/>
            <person name="Bills G."/>
            <person name="Bluhm B."/>
            <person name="Cannon C."/>
            <person name="Castanera R."/>
            <person name="Culley D."/>
            <person name="Daum C."/>
            <person name="Ezra D."/>
            <person name="Gonzalez J."/>
            <person name="Henrissat B."/>
            <person name="Kuo A."/>
            <person name="Liang C."/>
            <person name="Lipzen A."/>
            <person name="Lutzoni F."/>
            <person name="Magnuson J."/>
            <person name="Mondo S."/>
            <person name="Nolan M."/>
            <person name="Ohm R."/>
            <person name="Pangilinan J."/>
            <person name="Park H.-J."/>
            <person name="Ramirez L."/>
            <person name="Alfaro M."/>
            <person name="Sun H."/>
            <person name="Tritt A."/>
            <person name="Yoshinaga Y."/>
            <person name="Zwiers L.-H."/>
            <person name="Turgeon B."/>
            <person name="Goodwin S."/>
            <person name="Spatafora J."/>
            <person name="Crous P."/>
            <person name="Grigoriev I."/>
        </authorList>
    </citation>
    <scope>NUCLEOTIDE SEQUENCE</scope>
    <source>
        <strain evidence="1">ATCC 74209</strain>
    </source>
</reference>
<dbReference type="PANTHER" id="PTHR38846:SF1">
    <property type="entry name" value="C3H1-TYPE DOMAIN-CONTAINING PROTEIN"/>
    <property type="match status" value="1"/>
</dbReference>
<keyword evidence="2" id="KW-1185">Reference proteome</keyword>
<gene>
    <name evidence="1" type="ORF">GQ43DRAFT_368387</name>
</gene>
<dbReference type="Proteomes" id="UP000799536">
    <property type="component" value="Unassembled WGS sequence"/>
</dbReference>
<comment type="caution">
    <text evidence="1">The sequence shown here is derived from an EMBL/GenBank/DDBJ whole genome shotgun (WGS) entry which is preliminary data.</text>
</comment>